<dbReference type="EMBL" id="CACRTI010000002">
    <property type="protein sequence ID" value="VYS85241.1"/>
    <property type="molecule type" value="Genomic_DNA"/>
</dbReference>
<dbReference type="Pfam" id="PF13392">
    <property type="entry name" value="HNH_3"/>
    <property type="match status" value="1"/>
</dbReference>
<reference evidence="2" key="1">
    <citation type="submission" date="2019-11" db="EMBL/GenBank/DDBJ databases">
        <authorList>
            <person name="Feng L."/>
        </authorList>
    </citation>
    <scope>NUCLEOTIDE SEQUENCE</scope>
    <source>
        <strain evidence="2">CAmalonaticusLFYP1</strain>
    </source>
</reference>
<evidence type="ECO:0000259" key="1">
    <source>
        <dbReference type="Pfam" id="PF13392"/>
    </source>
</evidence>
<feature type="domain" description="HNH nuclease" evidence="1">
    <location>
        <begin position="54"/>
        <end position="95"/>
    </location>
</feature>
<dbReference type="AlphaFoldDB" id="A0A6N2RYT3"/>
<dbReference type="Gene3D" id="1.20.5.2050">
    <property type="match status" value="1"/>
</dbReference>
<proteinExistence type="predicted"/>
<organism evidence="2">
    <name type="scientific">Citrobacter amalonaticus</name>
    <dbReference type="NCBI Taxonomy" id="35703"/>
    <lineage>
        <taxon>Bacteria</taxon>
        <taxon>Pseudomonadati</taxon>
        <taxon>Pseudomonadota</taxon>
        <taxon>Gammaproteobacteria</taxon>
        <taxon>Enterobacterales</taxon>
        <taxon>Enterobacteriaceae</taxon>
        <taxon>Citrobacter</taxon>
    </lineage>
</organism>
<gene>
    <name evidence="2" type="ORF">CALFYP1_01825</name>
</gene>
<sequence>MSEGIDQLIYNDDFPGLAYNKVTGQFFGRKSGNPIGRMHNKGYWRIACGKKCFLAHRLAWFFCYGVWPKEIDHIDNNKLNNSIGNLREVTHQLNQLNMPLRSNNTSGVKGVNWDKHRKRWRARVIINGKYFTAGHFKEIADAEVAIRALREQVHGEFANHGGKS</sequence>
<dbReference type="RefSeq" id="WP_156594859.1">
    <property type="nucleotide sequence ID" value="NZ_CACRTI010000002.1"/>
</dbReference>
<dbReference type="InterPro" id="IPR016177">
    <property type="entry name" value="DNA-bd_dom_sf"/>
</dbReference>
<evidence type="ECO:0000313" key="2">
    <source>
        <dbReference type="EMBL" id="VYS85241.1"/>
    </source>
</evidence>
<dbReference type="SUPFAM" id="SSF54060">
    <property type="entry name" value="His-Me finger endonucleases"/>
    <property type="match status" value="1"/>
</dbReference>
<name>A0A6N2RYT3_CITAM</name>
<dbReference type="GO" id="GO:0003677">
    <property type="term" value="F:DNA binding"/>
    <property type="evidence" value="ECO:0007669"/>
    <property type="project" value="InterPro"/>
</dbReference>
<protein>
    <submittedName>
        <fullName evidence="2">AP2 domain protein</fullName>
    </submittedName>
</protein>
<accession>A0A6N2RYT3</accession>
<dbReference type="SUPFAM" id="SSF54171">
    <property type="entry name" value="DNA-binding domain"/>
    <property type="match status" value="1"/>
</dbReference>
<dbReference type="InterPro" id="IPR003615">
    <property type="entry name" value="HNH_nuc"/>
</dbReference>
<dbReference type="InterPro" id="IPR044925">
    <property type="entry name" value="His-Me_finger_sf"/>
</dbReference>
<dbReference type="Gene3D" id="3.90.75.20">
    <property type="match status" value="1"/>
</dbReference>